<reference evidence="2" key="1">
    <citation type="submission" date="2021-02" db="EMBL/GenBank/DDBJ databases">
        <authorList>
            <person name="Nowell W R."/>
        </authorList>
    </citation>
    <scope>NUCLEOTIDE SEQUENCE</scope>
</reference>
<evidence type="ECO:0000313" key="2">
    <source>
        <dbReference type="EMBL" id="CAF1655763.1"/>
    </source>
</evidence>
<evidence type="ECO:0000313" key="3">
    <source>
        <dbReference type="EMBL" id="CAF4507608.1"/>
    </source>
</evidence>
<organism evidence="2 4">
    <name type="scientific">Didymodactylos carnosus</name>
    <dbReference type="NCBI Taxonomy" id="1234261"/>
    <lineage>
        <taxon>Eukaryota</taxon>
        <taxon>Metazoa</taxon>
        <taxon>Spiralia</taxon>
        <taxon>Gnathifera</taxon>
        <taxon>Rotifera</taxon>
        <taxon>Eurotatoria</taxon>
        <taxon>Bdelloidea</taxon>
        <taxon>Philodinida</taxon>
        <taxon>Philodinidae</taxon>
        <taxon>Didymodactylos</taxon>
    </lineage>
</organism>
<dbReference type="Proteomes" id="UP000677228">
    <property type="component" value="Unassembled WGS sequence"/>
</dbReference>
<dbReference type="EMBL" id="CAJNOK010067918">
    <property type="protein sequence ID" value="CAF1655763.1"/>
    <property type="molecule type" value="Genomic_DNA"/>
</dbReference>
<dbReference type="Proteomes" id="UP000682733">
    <property type="component" value="Unassembled WGS sequence"/>
</dbReference>
<feature type="coiled-coil region" evidence="1">
    <location>
        <begin position="17"/>
        <end position="124"/>
    </location>
</feature>
<accession>A0A8S2G9R9</accession>
<evidence type="ECO:0000313" key="4">
    <source>
        <dbReference type="Proteomes" id="UP000677228"/>
    </source>
</evidence>
<dbReference type="AlphaFoldDB" id="A0A8S2G9R9"/>
<feature type="non-terminal residue" evidence="2">
    <location>
        <position position="1"/>
    </location>
</feature>
<feature type="non-terminal residue" evidence="2">
    <location>
        <position position="173"/>
    </location>
</feature>
<keyword evidence="1" id="KW-0175">Coiled coil</keyword>
<sequence>FSKLMYNTTSQPNDEEIKRIQQTVEQAIEEYSNIKDDKLDKLIKLRQNLKLKTQEFQQHIEQTNNSIQELTEQLAIQQQDTTSTFYPDKIKQHLHDNKLIQNELDQRKVAIEQLQTNIQELYQLTNGDNQTNFIKELDEKLSTLNDQWHQINDHLENRDENLITMLTCSEIFW</sequence>
<proteinExistence type="predicted"/>
<dbReference type="SUPFAM" id="SSF46966">
    <property type="entry name" value="Spectrin repeat"/>
    <property type="match status" value="1"/>
</dbReference>
<protein>
    <submittedName>
        <fullName evidence="2">Uncharacterized protein</fullName>
    </submittedName>
</protein>
<dbReference type="EMBL" id="CAJOBA010097242">
    <property type="protein sequence ID" value="CAF4507608.1"/>
    <property type="molecule type" value="Genomic_DNA"/>
</dbReference>
<gene>
    <name evidence="2" type="ORF">OVA965_LOCUS45059</name>
    <name evidence="3" type="ORF">TMI583_LOCUS48223</name>
</gene>
<dbReference type="Gene3D" id="1.20.58.60">
    <property type="match status" value="1"/>
</dbReference>
<name>A0A8S2G9R9_9BILA</name>
<comment type="caution">
    <text evidence="2">The sequence shown here is derived from an EMBL/GenBank/DDBJ whole genome shotgun (WGS) entry which is preliminary data.</text>
</comment>
<evidence type="ECO:0000256" key="1">
    <source>
        <dbReference type="SAM" id="Coils"/>
    </source>
</evidence>